<dbReference type="Proteomes" id="UP000297245">
    <property type="component" value="Unassembled WGS sequence"/>
</dbReference>
<gene>
    <name evidence="2" type="ORF">K435DRAFT_69297</name>
</gene>
<keyword evidence="1" id="KW-1133">Transmembrane helix</keyword>
<reference evidence="2 3" key="1">
    <citation type="journal article" date="2019" name="Nat. Ecol. Evol.">
        <title>Megaphylogeny resolves global patterns of mushroom evolution.</title>
        <authorList>
            <person name="Varga T."/>
            <person name="Krizsan K."/>
            <person name="Foldi C."/>
            <person name="Dima B."/>
            <person name="Sanchez-Garcia M."/>
            <person name="Sanchez-Ramirez S."/>
            <person name="Szollosi G.J."/>
            <person name="Szarkandi J.G."/>
            <person name="Papp V."/>
            <person name="Albert L."/>
            <person name="Andreopoulos W."/>
            <person name="Angelini C."/>
            <person name="Antonin V."/>
            <person name="Barry K.W."/>
            <person name="Bougher N.L."/>
            <person name="Buchanan P."/>
            <person name="Buyck B."/>
            <person name="Bense V."/>
            <person name="Catcheside P."/>
            <person name="Chovatia M."/>
            <person name="Cooper J."/>
            <person name="Damon W."/>
            <person name="Desjardin D."/>
            <person name="Finy P."/>
            <person name="Geml J."/>
            <person name="Haridas S."/>
            <person name="Hughes K."/>
            <person name="Justo A."/>
            <person name="Karasinski D."/>
            <person name="Kautmanova I."/>
            <person name="Kiss B."/>
            <person name="Kocsube S."/>
            <person name="Kotiranta H."/>
            <person name="LaButti K.M."/>
            <person name="Lechner B.E."/>
            <person name="Liimatainen K."/>
            <person name="Lipzen A."/>
            <person name="Lukacs Z."/>
            <person name="Mihaltcheva S."/>
            <person name="Morgado L.N."/>
            <person name="Niskanen T."/>
            <person name="Noordeloos M.E."/>
            <person name="Ohm R.A."/>
            <person name="Ortiz-Santana B."/>
            <person name="Ovrebo C."/>
            <person name="Racz N."/>
            <person name="Riley R."/>
            <person name="Savchenko A."/>
            <person name="Shiryaev A."/>
            <person name="Soop K."/>
            <person name="Spirin V."/>
            <person name="Szebenyi C."/>
            <person name="Tomsovsky M."/>
            <person name="Tulloss R.E."/>
            <person name="Uehling J."/>
            <person name="Grigoriev I.V."/>
            <person name="Vagvolgyi C."/>
            <person name="Papp T."/>
            <person name="Martin F.M."/>
            <person name="Miettinen O."/>
            <person name="Hibbett D.S."/>
            <person name="Nagy L.G."/>
        </authorList>
    </citation>
    <scope>NUCLEOTIDE SEQUENCE [LARGE SCALE GENOMIC DNA]</scope>
    <source>
        <strain evidence="2 3">CBS 962.96</strain>
    </source>
</reference>
<feature type="transmembrane region" description="Helical" evidence="1">
    <location>
        <begin position="58"/>
        <end position="84"/>
    </location>
</feature>
<feature type="transmembrane region" description="Helical" evidence="1">
    <location>
        <begin position="12"/>
        <end position="38"/>
    </location>
</feature>
<evidence type="ECO:0000256" key="1">
    <source>
        <dbReference type="SAM" id="Phobius"/>
    </source>
</evidence>
<proteinExistence type="predicted"/>
<dbReference type="EMBL" id="ML179159">
    <property type="protein sequence ID" value="THU97253.1"/>
    <property type="molecule type" value="Genomic_DNA"/>
</dbReference>
<dbReference type="AlphaFoldDB" id="A0A4S8M669"/>
<dbReference type="OrthoDB" id="2958007at2759"/>
<protein>
    <submittedName>
        <fullName evidence="2">Uncharacterized protein</fullName>
    </submittedName>
</protein>
<organism evidence="2 3">
    <name type="scientific">Dendrothele bispora (strain CBS 962.96)</name>
    <dbReference type="NCBI Taxonomy" id="1314807"/>
    <lineage>
        <taxon>Eukaryota</taxon>
        <taxon>Fungi</taxon>
        <taxon>Dikarya</taxon>
        <taxon>Basidiomycota</taxon>
        <taxon>Agaricomycotina</taxon>
        <taxon>Agaricomycetes</taxon>
        <taxon>Agaricomycetidae</taxon>
        <taxon>Agaricales</taxon>
        <taxon>Agaricales incertae sedis</taxon>
        <taxon>Dendrothele</taxon>
    </lineage>
</organism>
<evidence type="ECO:0000313" key="2">
    <source>
        <dbReference type="EMBL" id="THU97253.1"/>
    </source>
</evidence>
<keyword evidence="3" id="KW-1185">Reference proteome</keyword>
<evidence type="ECO:0000313" key="3">
    <source>
        <dbReference type="Proteomes" id="UP000297245"/>
    </source>
</evidence>
<keyword evidence="1" id="KW-0472">Membrane</keyword>
<name>A0A4S8M669_DENBC</name>
<feature type="transmembrane region" description="Helical" evidence="1">
    <location>
        <begin position="104"/>
        <end position="122"/>
    </location>
</feature>
<keyword evidence="1" id="KW-0812">Transmembrane</keyword>
<sequence length="192" mass="21435">MRTQALWKGSKIVRTGVPFCFVLCWIAGMVCVILFVNSIQFINTPLGLTGCWAISADIVLLIGLVIAVNLYHIGLLILMVIAAVSFYRMGGRRSFFNAVYRDGLLYYVYMFALSVTNFILILKLPPDMAIMLTTLVRGVHSMLTSRLVLQIRKELTGNNRLHNQTGALELSGGMIFHSDTDWIGLEMSDRVA</sequence>
<accession>A0A4S8M669</accession>